<gene>
    <name evidence="2" type="ORF">Tco_0989863</name>
</gene>
<organism evidence="2 3">
    <name type="scientific">Tanacetum coccineum</name>
    <dbReference type="NCBI Taxonomy" id="301880"/>
    <lineage>
        <taxon>Eukaryota</taxon>
        <taxon>Viridiplantae</taxon>
        <taxon>Streptophyta</taxon>
        <taxon>Embryophyta</taxon>
        <taxon>Tracheophyta</taxon>
        <taxon>Spermatophyta</taxon>
        <taxon>Magnoliopsida</taxon>
        <taxon>eudicotyledons</taxon>
        <taxon>Gunneridae</taxon>
        <taxon>Pentapetalae</taxon>
        <taxon>asterids</taxon>
        <taxon>campanulids</taxon>
        <taxon>Asterales</taxon>
        <taxon>Asteraceae</taxon>
        <taxon>Asteroideae</taxon>
        <taxon>Anthemideae</taxon>
        <taxon>Anthemidinae</taxon>
        <taxon>Tanacetum</taxon>
    </lineage>
</organism>
<feature type="compositionally biased region" description="Polar residues" evidence="1">
    <location>
        <begin position="11"/>
        <end position="27"/>
    </location>
</feature>
<reference evidence="2" key="1">
    <citation type="journal article" date="2022" name="Int. J. Mol. Sci.">
        <title>Draft Genome of Tanacetum Coccineum: Genomic Comparison of Closely Related Tanacetum-Family Plants.</title>
        <authorList>
            <person name="Yamashiro T."/>
            <person name="Shiraishi A."/>
            <person name="Nakayama K."/>
            <person name="Satake H."/>
        </authorList>
    </citation>
    <scope>NUCLEOTIDE SEQUENCE</scope>
</reference>
<dbReference type="Proteomes" id="UP001151760">
    <property type="component" value="Unassembled WGS sequence"/>
</dbReference>
<keyword evidence="3" id="KW-1185">Reference proteome</keyword>
<evidence type="ECO:0000313" key="3">
    <source>
        <dbReference type="Proteomes" id="UP001151760"/>
    </source>
</evidence>
<feature type="region of interest" description="Disordered" evidence="1">
    <location>
        <begin position="1"/>
        <end position="39"/>
    </location>
</feature>
<name>A0ABQ5EVC5_9ASTR</name>
<protein>
    <submittedName>
        <fullName evidence="2">Uncharacterized protein</fullName>
    </submittedName>
</protein>
<proteinExistence type="predicted"/>
<dbReference type="EMBL" id="BQNB010016704">
    <property type="protein sequence ID" value="GJT54809.1"/>
    <property type="molecule type" value="Genomic_DNA"/>
</dbReference>
<evidence type="ECO:0000313" key="2">
    <source>
        <dbReference type="EMBL" id="GJT54809.1"/>
    </source>
</evidence>
<sequence>MSTEKRRPLNVGSSGPNTRQETASNRTHMVETKQEPNNDAVHSQLKKLVLGEVSQAIKALVPTLLDQATETINQALNSEFNKRKDSTLVENRAENLIGVNQNLDNSFGFAAYLLRKRAKDW</sequence>
<comment type="caution">
    <text evidence="2">The sequence shown here is derived from an EMBL/GenBank/DDBJ whole genome shotgun (WGS) entry which is preliminary data.</text>
</comment>
<reference evidence="2" key="2">
    <citation type="submission" date="2022-01" db="EMBL/GenBank/DDBJ databases">
        <authorList>
            <person name="Yamashiro T."/>
            <person name="Shiraishi A."/>
            <person name="Satake H."/>
            <person name="Nakayama K."/>
        </authorList>
    </citation>
    <scope>NUCLEOTIDE SEQUENCE</scope>
</reference>
<evidence type="ECO:0000256" key="1">
    <source>
        <dbReference type="SAM" id="MobiDB-lite"/>
    </source>
</evidence>
<accession>A0ABQ5EVC5</accession>